<proteinExistence type="predicted"/>
<gene>
    <name evidence="3" type="ORF">TTHERM_00222390</name>
</gene>
<feature type="transmembrane region" description="Helical" evidence="2">
    <location>
        <begin position="74"/>
        <end position="93"/>
    </location>
</feature>
<keyword evidence="4" id="KW-1185">Reference proteome</keyword>
<dbReference type="RefSeq" id="XP_001014167.2">
    <property type="nucleotide sequence ID" value="XM_001014167.2"/>
</dbReference>
<dbReference type="KEGG" id="tet:TTHERM_00222390"/>
<protein>
    <submittedName>
        <fullName evidence="3">Transmembrane protein, putative</fullName>
    </submittedName>
</protein>
<dbReference type="EMBL" id="GG662718">
    <property type="protein sequence ID" value="EAR93922.2"/>
    <property type="molecule type" value="Genomic_DNA"/>
</dbReference>
<reference evidence="4" key="1">
    <citation type="journal article" date="2006" name="PLoS Biol.">
        <title>Macronuclear genome sequence of the ciliate Tetrahymena thermophila, a model eukaryote.</title>
        <authorList>
            <person name="Eisen J.A."/>
            <person name="Coyne R.S."/>
            <person name="Wu M."/>
            <person name="Wu D."/>
            <person name="Thiagarajan M."/>
            <person name="Wortman J.R."/>
            <person name="Badger J.H."/>
            <person name="Ren Q."/>
            <person name="Amedeo P."/>
            <person name="Jones K.M."/>
            <person name="Tallon L.J."/>
            <person name="Delcher A.L."/>
            <person name="Salzberg S.L."/>
            <person name="Silva J.C."/>
            <person name="Haas B.J."/>
            <person name="Majoros W.H."/>
            <person name="Farzad M."/>
            <person name="Carlton J.M."/>
            <person name="Smith R.K. Jr."/>
            <person name="Garg J."/>
            <person name="Pearlman R.E."/>
            <person name="Karrer K.M."/>
            <person name="Sun L."/>
            <person name="Manning G."/>
            <person name="Elde N.C."/>
            <person name="Turkewitz A.P."/>
            <person name="Asai D.J."/>
            <person name="Wilkes D.E."/>
            <person name="Wang Y."/>
            <person name="Cai H."/>
            <person name="Collins K."/>
            <person name="Stewart B.A."/>
            <person name="Lee S.R."/>
            <person name="Wilamowska K."/>
            <person name="Weinberg Z."/>
            <person name="Ruzzo W.L."/>
            <person name="Wloga D."/>
            <person name="Gaertig J."/>
            <person name="Frankel J."/>
            <person name="Tsao C.-C."/>
            <person name="Gorovsky M.A."/>
            <person name="Keeling P.J."/>
            <person name="Waller R.F."/>
            <person name="Patron N.J."/>
            <person name="Cherry J.M."/>
            <person name="Stover N.A."/>
            <person name="Krieger C.J."/>
            <person name="del Toro C."/>
            <person name="Ryder H.F."/>
            <person name="Williamson S.C."/>
            <person name="Barbeau R.A."/>
            <person name="Hamilton E.P."/>
            <person name="Orias E."/>
        </authorList>
    </citation>
    <scope>NUCLEOTIDE SEQUENCE [LARGE SCALE GENOMIC DNA]</scope>
    <source>
        <strain evidence="4">SB210</strain>
    </source>
</reference>
<keyword evidence="2 3" id="KW-0812">Transmembrane</keyword>
<dbReference type="OrthoDB" id="5819478at2759"/>
<keyword evidence="2" id="KW-1133">Transmembrane helix</keyword>
<dbReference type="STRING" id="312017.Q23C46"/>
<feature type="transmembrane region" description="Helical" evidence="2">
    <location>
        <begin position="503"/>
        <end position="528"/>
    </location>
</feature>
<feature type="transmembrane region" description="Helical" evidence="2">
    <location>
        <begin position="429"/>
        <end position="452"/>
    </location>
</feature>
<dbReference type="PANTHER" id="PTHR36851:SF1">
    <property type="entry name" value="GLYCO_TRANS_2-LIKE DOMAIN-CONTAINING PROTEIN"/>
    <property type="match status" value="1"/>
</dbReference>
<feature type="coiled-coil region" evidence="1">
    <location>
        <begin position="96"/>
        <end position="123"/>
    </location>
</feature>
<feature type="transmembrane region" description="Helical" evidence="2">
    <location>
        <begin position="307"/>
        <end position="328"/>
    </location>
</feature>
<feature type="transmembrane region" description="Helical" evidence="2">
    <location>
        <begin position="472"/>
        <end position="491"/>
    </location>
</feature>
<dbReference type="Proteomes" id="UP000009168">
    <property type="component" value="Unassembled WGS sequence"/>
</dbReference>
<feature type="transmembrane region" description="Helical" evidence="2">
    <location>
        <begin position="46"/>
        <end position="68"/>
    </location>
</feature>
<sequence length="549" mass="64678">MQNILAVMTKDLEEQDNSVIIISDPLPEKTKFPKSGFCNGRLRYNLLMNIVICGLIVVPFFVPVIYSIGIQCYFSLQWFVFFLLYFINTIRIMNANKQKKRIKDKQKDKIENLEINSNNTNLLESETSNTLIEQNQQKYKYKFIMMTFIYKEPIELLSNTLDNLKEMYGSNQIIVAVGFEERTPDKEEKINQLKQRFSKVFEELIITIHPFGVEGEIPGKCSNCNYVQRQLVIHLEKTRTNFDINDYMLTNFDTDTRFQKNYLQMLEQQIKKKCKKPEDIHGIVWQPVLYYNWNLNSRTFFVRITSLLRNMLMMGALIPFQINVMSIFTFSLKLCVDGGYTHPAYQMEDIICFIRWFIKKKKKIKIKPVFSPTLSGPTSGHTFFEEVYEWATQLKRWTIGSAEVFHYFIVHSKRTQPSFKYTLWGLSYFNYYALFMIGQSFFTISCAVAFTVFNQDELVGYKFYISVGTLGFQYLIYILMFIVNGASQYLLDPIREKEKFNFFLTLLHIIFSPLTLIVYSMIAFYGLFEVIYKGKKACNHIASKKEELK</sequence>
<evidence type="ECO:0000313" key="4">
    <source>
        <dbReference type="Proteomes" id="UP000009168"/>
    </source>
</evidence>
<dbReference type="GeneID" id="7832298"/>
<dbReference type="InParanoid" id="Q23C46"/>
<dbReference type="eggNOG" id="ENOG502QWK1">
    <property type="taxonomic scope" value="Eukaryota"/>
</dbReference>
<keyword evidence="1" id="KW-0175">Coiled coil</keyword>
<accession>Q23C46</accession>
<evidence type="ECO:0000313" key="3">
    <source>
        <dbReference type="EMBL" id="EAR93922.2"/>
    </source>
</evidence>
<keyword evidence="2" id="KW-0472">Membrane</keyword>
<evidence type="ECO:0000256" key="2">
    <source>
        <dbReference type="SAM" id="Phobius"/>
    </source>
</evidence>
<name>Q23C46_TETTS</name>
<dbReference type="HOGENOM" id="CLU_038069_0_0_1"/>
<dbReference type="PANTHER" id="PTHR36851">
    <property type="entry name" value="UNNAMED PRODUCT"/>
    <property type="match status" value="1"/>
</dbReference>
<evidence type="ECO:0000256" key="1">
    <source>
        <dbReference type="SAM" id="Coils"/>
    </source>
</evidence>
<organism evidence="3 4">
    <name type="scientific">Tetrahymena thermophila (strain SB210)</name>
    <dbReference type="NCBI Taxonomy" id="312017"/>
    <lineage>
        <taxon>Eukaryota</taxon>
        <taxon>Sar</taxon>
        <taxon>Alveolata</taxon>
        <taxon>Ciliophora</taxon>
        <taxon>Intramacronucleata</taxon>
        <taxon>Oligohymenophorea</taxon>
        <taxon>Hymenostomatida</taxon>
        <taxon>Tetrahymenina</taxon>
        <taxon>Tetrahymenidae</taxon>
        <taxon>Tetrahymena</taxon>
    </lineage>
</organism>
<dbReference type="AlphaFoldDB" id="Q23C46"/>